<gene>
    <name evidence="21" type="ORF">BFL28_09515</name>
</gene>
<dbReference type="GO" id="GO:0043682">
    <property type="term" value="F:P-type divalent copper transporter activity"/>
    <property type="evidence" value="ECO:0007669"/>
    <property type="project" value="TreeGrafter"/>
</dbReference>
<feature type="transmembrane region" description="Helical" evidence="18">
    <location>
        <begin position="417"/>
        <end position="440"/>
    </location>
</feature>
<feature type="transmembrane region" description="Helical" evidence="18">
    <location>
        <begin position="133"/>
        <end position="154"/>
    </location>
</feature>
<dbReference type="Pfam" id="PF04945">
    <property type="entry name" value="YHS"/>
    <property type="match status" value="1"/>
</dbReference>
<evidence type="ECO:0000256" key="15">
    <source>
        <dbReference type="ARBA" id="ARBA00023136"/>
    </source>
</evidence>
<dbReference type="Pfam" id="PF00702">
    <property type="entry name" value="Hydrolase"/>
    <property type="match status" value="1"/>
</dbReference>
<dbReference type="InterPro" id="IPR036412">
    <property type="entry name" value="HAD-like_sf"/>
</dbReference>
<dbReference type="InterPro" id="IPR008250">
    <property type="entry name" value="ATPase_P-typ_transduc_dom_A_sf"/>
</dbReference>
<dbReference type="InterPro" id="IPR011017">
    <property type="entry name" value="TRASH_dom"/>
</dbReference>
<dbReference type="InterPro" id="IPR023214">
    <property type="entry name" value="HAD_sf"/>
</dbReference>
<sequence length="787" mass="82741">MEHDHSHHSPGHSGCAPKAADDPTGTVKDLVCGMQVDPHTTPHRAEHAGRPYYFCSAGCRTKFLADPAKYLTASEARAPEPVAEGAIYTCPMHPDVRQVGPGSCPICGMALEPDLATAEAQPNHELIDFTRRFWVGLVLTLPIFVLEMGGHLFGLDFGLDARISNWLQLALATPVVLWAGWPFFQRGWASLKSRNLNMFTLIAMGTGVAWAYSVIATAAPGIFPAAFRDQHGAVPVYFEAAAVIVVLVLLGQLFELRARERTGGAIRALLNLAPKTARLMRDDGSDEEVGLDQVAVGDRLRVRPGESVPVDGEVVEGRTALDESMVTGESMPVTKDIGDSVIAGTLNHTGAIIMRADKVGRDTMLARIVQMVAEAQRSRAPIQRLADRVSGWFVPAVIGIAVLAFVAWSLFGPEPAMSFGLIAAVSVLIIACPCALGLATPMSIMVGVGRGAQAGVLIKNAEALERMEKVDTLVVDKTGTLTEGKPAVVAVKPFGDASEEEVLRLAAAVERSSQHPLGLAVVAAAESRGLQVPGVADFDAPIGKGVIGTVEGRRVAIGKAAWLSEMGVDARALTESGDEFRREGATAVLVAIDGAPAGVIAVADPVKASTPEALKVLKKAGVRVIMLTGDNRVTAEAVARRLGLDEVEADVLPDQKSAVVERLKREGRVVAMAGDGVNDAPALAAADVGIAMGTGTDAAIESASVTLLKGDLTGIVRAQRLSHAVMRNIRQNLFLAFVYNAAGVPIAAGLLYPFTGWLLSPAIAAGAMALSSVSVITNALRLRAIRI</sequence>
<dbReference type="GO" id="GO:0005886">
    <property type="term" value="C:plasma membrane"/>
    <property type="evidence" value="ECO:0007669"/>
    <property type="project" value="UniProtKB-SubCell"/>
</dbReference>
<evidence type="ECO:0000256" key="16">
    <source>
        <dbReference type="ARBA" id="ARBA00033239"/>
    </source>
</evidence>
<dbReference type="InterPro" id="IPR023298">
    <property type="entry name" value="ATPase_P-typ_TM_dom_sf"/>
</dbReference>
<dbReference type="InterPro" id="IPR045800">
    <property type="entry name" value="HMBD"/>
</dbReference>
<keyword evidence="4" id="KW-0813">Transport</keyword>
<dbReference type="RefSeq" id="WP_069318810.1">
    <property type="nucleotide sequence ID" value="NZ_MDDS01000004.1"/>
</dbReference>
<feature type="domain" description="TRASH" evidence="20">
    <location>
        <begin position="29"/>
        <end position="67"/>
    </location>
</feature>
<dbReference type="InterPro" id="IPR059000">
    <property type="entry name" value="ATPase_P-type_domA"/>
</dbReference>
<comment type="catalytic activity">
    <reaction evidence="17">
        <text>Cu(+)(in) + ATP + H2O = Cu(+)(out) + ADP + phosphate + H(+)</text>
        <dbReference type="Rhea" id="RHEA:25792"/>
        <dbReference type="ChEBI" id="CHEBI:15377"/>
        <dbReference type="ChEBI" id="CHEBI:15378"/>
        <dbReference type="ChEBI" id="CHEBI:30616"/>
        <dbReference type="ChEBI" id="CHEBI:43474"/>
        <dbReference type="ChEBI" id="CHEBI:49552"/>
        <dbReference type="ChEBI" id="CHEBI:456216"/>
        <dbReference type="EC" id="7.2.2.8"/>
    </reaction>
</comment>
<dbReference type="InterPro" id="IPR007029">
    <property type="entry name" value="YHS_dom"/>
</dbReference>
<dbReference type="STRING" id="1888892.BFL28_09515"/>
<dbReference type="EC" id="7.2.2.8" evidence="3"/>
<evidence type="ECO:0000313" key="21">
    <source>
        <dbReference type="EMBL" id="ODP39575.1"/>
    </source>
</evidence>
<evidence type="ECO:0000259" key="20">
    <source>
        <dbReference type="SMART" id="SM00746"/>
    </source>
</evidence>
<dbReference type="GO" id="GO:0140581">
    <property type="term" value="F:P-type monovalent copper transporter activity"/>
    <property type="evidence" value="ECO:0007669"/>
    <property type="project" value="UniProtKB-EC"/>
</dbReference>
<protein>
    <recommendedName>
        <fullName evidence="3">P-type Cu(+) transporter</fullName>
        <ecNumber evidence="3">7.2.2.8</ecNumber>
    </recommendedName>
    <alternativeName>
        <fullName evidence="16">Cu(+)-exporting ATPase</fullName>
    </alternativeName>
</protein>
<keyword evidence="7 18" id="KW-0479">Metal-binding</keyword>
<dbReference type="InterPro" id="IPR018303">
    <property type="entry name" value="ATPase_P-typ_P_site"/>
</dbReference>
<keyword evidence="13" id="KW-0186">Copper</keyword>
<dbReference type="NCBIfam" id="TIGR01525">
    <property type="entry name" value="ATPase-IB_hvy"/>
    <property type="match status" value="1"/>
</dbReference>
<dbReference type="CDD" id="cd02094">
    <property type="entry name" value="P-type_ATPase_Cu-like"/>
    <property type="match status" value="1"/>
</dbReference>
<feature type="transmembrane region" description="Helical" evidence="18">
    <location>
        <begin position="389"/>
        <end position="411"/>
    </location>
</feature>
<dbReference type="PRINTS" id="PR00119">
    <property type="entry name" value="CATATPASE"/>
</dbReference>
<dbReference type="GO" id="GO:0055070">
    <property type="term" value="P:copper ion homeostasis"/>
    <property type="evidence" value="ECO:0007669"/>
    <property type="project" value="TreeGrafter"/>
</dbReference>
<evidence type="ECO:0000256" key="7">
    <source>
        <dbReference type="ARBA" id="ARBA00022723"/>
    </source>
</evidence>
<dbReference type="Gene3D" id="1.10.620.20">
    <property type="entry name" value="Ribonucleotide Reductase, subunit A"/>
    <property type="match status" value="1"/>
</dbReference>
<evidence type="ECO:0000256" key="8">
    <source>
        <dbReference type="ARBA" id="ARBA00022741"/>
    </source>
</evidence>
<comment type="caution">
    <text evidence="21">The sequence shown here is derived from an EMBL/GenBank/DDBJ whole genome shotgun (WGS) entry which is preliminary data.</text>
</comment>
<dbReference type="SUPFAM" id="SSF81653">
    <property type="entry name" value="Calcium ATPase, transduction domain A"/>
    <property type="match status" value="1"/>
</dbReference>
<dbReference type="EMBL" id="MDDS01000004">
    <property type="protein sequence ID" value="ODP39575.1"/>
    <property type="molecule type" value="Genomic_DNA"/>
</dbReference>
<dbReference type="Proteomes" id="UP000094487">
    <property type="component" value="Unassembled WGS sequence"/>
</dbReference>
<evidence type="ECO:0000256" key="9">
    <source>
        <dbReference type="ARBA" id="ARBA00022796"/>
    </source>
</evidence>
<keyword evidence="6 18" id="KW-0812">Transmembrane</keyword>
<feature type="transmembrane region" description="Helical" evidence="18">
    <location>
        <begin position="733"/>
        <end position="752"/>
    </location>
</feature>
<keyword evidence="10 18" id="KW-0067">ATP-binding</keyword>
<reference evidence="21 22" key="1">
    <citation type="submission" date="2016-08" db="EMBL/GenBank/DDBJ databases">
        <title>Draft genome of the agarase producing Sphingomonas sp. MCT13.</title>
        <authorList>
            <person name="D'Andrea M.M."/>
            <person name="Rossolini G.M."/>
            <person name="Thaller M.C."/>
        </authorList>
    </citation>
    <scope>NUCLEOTIDE SEQUENCE [LARGE SCALE GENOMIC DNA]</scope>
    <source>
        <strain evidence="21 22">MCT13</strain>
    </source>
</reference>
<feature type="transmembrane region" description="Helical" evidence="18">
    <location>
        <begin position="758"/>
        <end position="780"/>
    </location>
</feature>
<keyword evidence="8 18" id="KW-0547">Nucleotide-binding</keyword>
<dbReference type="GO" id="GO:0005524">
    <property type="term" value="F:ATP binding"/>
    <property type="evidence" value="ECO:0007669"/>
    <property type="project" value="UniProtKB-UniRule"/>
</dbReference>
<keyword evidence="9" id="KW-0187">Copper transport</keyword>
<evidence type="ECO:0000256" key="14">
    <source>
        <dbReference type="ARBA" id="ARBA00023065"/>
    </source>
</evidence>
<evidence type="ECO:0000256" key="12">
    <source>
        <dbReference type="ARBA" id="ARBA00022989"/>
    </source>
</evidence>
<evidence type="ECO:0000256" key="2">
    <source>
        <dbReference type="ARBA" id="ARBA00006024"/>
    </source>
</evidence>
<evidence type="ECO:0000256" key="17">
    <source>
        <dbReference type="ARBA" id="ARBA00049289"/>
    </source>
</evidence>
<feature type="transmembrane region" description="Helical" evidence="18">
    <location>
        <begin position="196"/>
        <end position="223"/>
    </location>
</feature>
<dbReference type="GO" id="GO:0016887">
    <property type="term" value="F:ATP hydrolysis activity"/>
    <property type="evidence" value="ECO:0007669"/>
    <property type="project" value="InterPro"/>
</dbReference>
<dbReference type="Gene3D" id="3.40.1110.10">
    <property type="entry name" value="Calcium-transporting ATPase, cytoplasmic domain N"/>
    <property type="match status" value="1"/>
</dbReference>
<keyword evidence="15 18" id="KW-0472">Membrane</keyword>
<accession>A0A1E3M2I3</accession>
<dbReference type="NCBIfam" id="TIGR01494">
    <property type="entry name" value="ATPase_P-type"/>
    <property type="match status" value="1"/>
</dbReference>
<dbReference type="Gene3D" id="2.70.150.10">
    <property type="entry name" value="Calcium-transporting ATPase, cytoplasmic transduction domain A"/>
    <property type="match status" value="1"/>
</dbReference>
<dbReference type="PANTHER" id="PTHR43520:SF8">
    <property type="entry name" value="P-TYPE CU(+) TRANSPORTER"/>
    <property type="match status" value="1"/>
</dbReference>
<dbReference type="InterPro" id="IPR012348">
    <property type="entry name" value="RNR-like"/>
</dbReference>
<keyword evidence="5 18" id="KW-1003">Cell membrane</keyword>
<evidence type="ECO:0000256" key="10">
    <source>
        <dbReference type="ARBA" id="ARBA00022840"/>
    </source>
</evidence>
<dbReference type="GO" id="GO:0060003">
    <property type="term" value="P:copper ion export"/>
    <property type="evidence" value="ECO:0007669"/>
    <property type="project" value="UniProtKB-ARBA"/>
</dbReference>
<keyword evidence="11" id="KW-1278">Translocase</keyword>
<dbReference type="SUPFAM" id="SSF47240">
    <property type="entry name" value="Ferritin-like"/>
    <property type="match status" value="1"/>
</dbReference>
<evidence type="ECO:0000256" key="11">
    <source>
        <dbReference type="ARBA" id="ARBA00022967"/>
    </source>
</evidence>
<feature type="transmembrane region" description="Helical" evidence="18">
    <location>
        <begin position="166"/>
        <end position="184"/>
    </location>
</feature>
<dbReference type="Pfam" id="PF00122">
    <property type="entry name" value="E1-E2_ATPase"/>
    <property type="match status" value="1"/>
</dbReference>
<dbReference type="Gene3D" id="3.40.50.1000">
    <property type="entry name" value="HAD superfamily/HAD-like"/>
    <property type="match status" value="1"/>
</dbReference>
<keyword evidence="22" id="KW-1185">Reference proteome</keyword>
<evidence type="ECO:0000313" key="22">
    <source>
        <dbReference type="Proteomes" id="UP000094487"/>
    </source>
</evidence>
<feature type="region of interest" description="Disordered" evidence="19">
    <location>
        <begin position="1"/>
        <end position="22"/>
    </location>
</feature>
<dbReference type="SFLD" id="SFLDS00003">
    <property type="entry name" value="Haloacid_Dehalogenase"/>
    <property type="match status" value="1"/>
</dbReference>
<dbReference type="InterPro" id="IPR001757">
    <property type="entry name" value="P_typ_ATPase"/>
</dbReference>
<evidence type="ECO:0000256" key="5">
    <source>
        <dbReference type="ARBA" id="ARBA00022475"/>
    </source>
</evidence>
<dbReference type="FunFam" id="3.40.50.1000:FF:000144">
    <property type="entry name" value="copper-transporting ATPase 1 isoform X2"/>
    <property type="match status" value="1"/>
</dbReference>
<comment type="subcellular location">
    <subcellularLocation>
        <location evidence="1">Cell membrane</location>
        <topology evidence="1">Multi-pass membrane protein</topology>
    </subcellularLocation>
</comment>
<dbReference type="GO" id="GO:0016491">
    <property type="term" value="F:oxidoreductase activity"/>
    <property type="evidence" value="ECO:0007669"/>
    <property type="project" value="InterPro"/>
</dbReference>
<dbReference type="GO" id="GO:0005507">
    <property type="term" value="F:copper ion binding"/>
    <property type="evidence" value="ECO:0007669"/>
    <property type="project" value="TreeGrafter"/>
</dbReference>
<evidence type="ECO:0000256" key="1">
    <source>
        <dbReference type="ARBA" id="ARBA00004651"/>
    </source>
</evidence>
<dbReference type="InterPro" id="IPR009078">
    <property type="entry name" value="Ferritin-like_SF"/>
</dbReference>
<evidence type="ECO:0000256" key="19">
    <source>
        <dbReference type="SAM" id="MobiDB-lite"/>
    </source>
</evidence>
<dbReference type="SUPFAM" id="SSF81665">
    <property type="entry name" value="Calcium ATPase, transmembrane domain M"/>
    <property type="match status" value="1"/>
</dbReference>
<proteinExistence type="inferred from homology"/>
<dbReference type="FunFam" id="2.70.150.10:FF:000020">
    <property type="entry name" value="Copper-exporting P-type ATPase A"/>
    <property type="match status" value="1"/>
</dbReference>
<dbReference type="InterPro" id="IPR044492">
    <property type="entry name" value="P_typ_ATPase_HD_dom"/>
</dbReference>
<keyword evidence="14" id="KW-0406">Ion transport</keyword>
<dbReference type="AlphaFoldDB" id="A0A1E3M2I3"/>
<organism evidence="21 22">
    <name type="scientific">Sphingomonas turrisvirgatae</name>
    <dbReference type="NCBI Taxonomy" id="1888892"/>
    <lineage>
        <taxon>Bacteria</taxon>
        <taxon>Pseudomonadati</taxon>
        <taxon>Pseudomonadota</taxon>
        <taxon>Alphaproteobacteria</taxon>
        <taxon>Sphingomonadales</taxon>
        <taxon>Sphingomonadaceae</taxon>
        <taxon>Sphingomonas</taxon>
    </lineage>
</organism>
<dbReference type="SFLD" id="SFLDF00027">
    <property type="entry name" value="p-type_atpase"/>
    <property type="match status" value="1"/>
</dbReference>
<feature type="transmembrane region" description="Helical" evidence="18">
    <location>
        <begin position="235"/>
        <end position="254"/>
    </location>
</feature>
<evidence type="ECO:0000256" key="18">
    <source>
        <dbReference type="RuleBase" id="RU362081"/>
    </source>
</evidence>
<dbReference type="PANTHER" id="PTHR43520">
    <property type="entry name" value="ATP7, ISOFORM B"/>
    <property type="match status" value="1"/>
</dbReference>
<dbReference type="InterPro" id="IPR027256">
    <property type="entry name" value="P-typ_ATPase_IB"/>
</dbReference>
<dbReference type="Pfam" id="PF19335">
    <property type="entry name" value="HMBD"/>
    <property type="match status" value="1"/>
</dbReference>
<dbReference type="SMART" id="SM00746">
    <property type="entry name" value="TRASH"/>
    <property type="match status" value="1"/>
</dbReference>
<dbReference type="NCBIfam" id="TIGR01511">
    <property type="entry name" value="ATPase-IB1_Cu"/>
    <property type="match status" value="1"/>
</dbReference>
<name>A0A1E3M2I3_9SPHN</name>
<evidence type="ECO:0000256" key="4">
    <source>
        <dbReference type="ARBA" id="ARBA00022448"/>
    </source>
</evidence>
<dbReference type="InterPro" id="IPR023299">
    <property type="entry name" value="ATPase_P-typ_cyto_dom_N"/>
</dbReference>
<evidence type="ECO:0000256" key="13">
    <source>
        <dbReference type="ARBA" id="ARBA00023008"/>
    </source>
</evidence>
<evidence type="ECO:0000256" key="3">
    <source>
        <dbReference type="ARBA" id="ARBA00012517"/>
    </source>
</evidence>
<comment type="similarity">
    <text evidence="2 18">Belongs to the cation transport ATPase (P-type) (TC 3.A.3) family. Type IB subfamily.</text>
</comment>
<dbReference type="SFLD" id="SFLDG00002">
    <property type="entry name" value="C1.7:_P-type_atpase_like"/>
    <property type="match status" value="1"/>
</dbReference>
<evidence type="ECO:0000256" key="6">
    <source>
        <dbReference type="ARBA" id="ARBA00022692"/>
    </source>
</evidence>
<dbReference type="SUPFAM" id="SSF56784">
    <property type="entry name" value="HAD-like"/>
    <property type="match status" value="1"/>
</dbReference>
<keyword evidence="12 18" id="KW-1133">Transmembrane helix</keyword>
<dbReference type="PROSITE" id="PS00154">
    <property type="entry name" value="ATPASE_E1_E2"/>
    <property type="match status" value="1"/>
</dbReference>
<dbReference type="PRINTS" id="PR00943">
    <property type="entry name" value="CUATPASE"/>
</dbReference>